<accession>A0A1G9JZD8</accession>
<dbReference type="STRING" id="563176.SAMN04488090_0807"/>
<keyword evidence="1" id="KW-0378">Hydrolase</keyword>
<evidence type="ECO:0000313" key="4">
    <source>
        <dbReference type="Proteomes" id="UP000198901"/>
    </source>
</evidence>
<dbReference type="GO" id="GO:0016787">
    <property type="term" value="F:hydrolase activity"/>
    <property type="evidence" value="ECO:0007669"/>
    <property type="project" value="UniProtKB-KW"/>
</dbReference>
<dbReference type="InterPro" id="IPR050272">
    <property type="entry name" value="Isochorismatase-like_hydrls"/>
</dbReference>
<organism evidence="3 4">
    <name type="scientific">Siphonobacter aquaeclarae</name>
    <dbReference type="NCBI Taxonomy" id="563176"/>
    <lineage>
        <taxon>Bacteria</taxon>
        <taxon>Pseudomonadati</taxon>
        <taxon>Bacteroidota</taxon>
        <taxon>Cytophagia</taxon>
        <taxon>Cytophagales</taxon>
        <taxon>Cytophagaceae</taxon>
        <taxon>Siphonobacter</taxon>
    </lineage>
</organism>
<dbReference type="PANTHER" id="PTHR43540">
    <property type="entry name" value="PEROXYUREIDOACRYLATE/UREIDOACRYLATE AMIDOHYDROLASE-RELATED"/>
    <property type="match status" value="1"/>
</dbReference>
<dbReference type="AlphaFoldDB" id="A0A1G9JZD8"/>
<name>A0A1G9JZD8_9BACT</name>
<protein>
    <submittedName>
        <fullName evidence="3">Nicotinamidase-related amidase</fullName>
    </submittedName>
</protein>
<dbReference type="OrthoDB" id="9796485at2"/>
<dbReference type="Pfam" id="PF00857">
    <property type="entry name" value="Isochorismatase"/>
    <property type="match status" value="1"/>
</dbReference>
<dbReference type="RefSeq" id="WP_093198140.1">
    <property type="nucleotide sequence ID" value="NZ_FNGS01000002.1"/>
</dbReference>
<sequence>MITALDPRTALVLIDLQKGILNYPLRLPSSELLERVGKLLAAFRQAGLPVVFVTVHPPQPNPAIRRDSAARAVSTDPVLYEVAPELEVLPEDIRIVKPGWNAFFGTPLHEELQRRGITGIVLAGVATSIGVEGTARSAAELGYNLTFVRDGMTDWTVAAHEHSLNVIFPRIGEVGESGEVIELLRD</sequence>
<evidence type="ECO:0000313" key="3">
    <source>
        <dbReference type="EMBL" id="SDL42554.1"/>
    </source>
</evidence>
<reference evidence="3 4" key="1">
    <citation type="submission" date="2016-10" db="EMBL/GenBank/DDBJ databases">
        <authorList>
            <person name="de Groot N.N."/>
        </authorList>
    </citation>
    <scope>NUCLEOTIDE SEQUENCE [LARGE SCALE GENOMIC DNA]</scope>
    <source>
        <strain evidence="3 4">DSM 21668</strain>
    </source>
</reference>
<dbReference type="Proteomes" id="UP000198901">
    <property type="component" value="Unassembled WGS sequence"/>
</dbReference>
<dbReference type="CDD" id="cd00431">
    <property type="entry name" value="cysteine_hydrolases"/>
    <property type="match status" value="1"/>
</dbReference>
<proteinExistence type="predicted"/>
<dbReference type="SUPFAM" id="SSF52499">
    <property type="entry name" value="Isochorismatase-like hydrolases"/>
    <property type="match status" value="1"/>
</dbReference>
<dbReference type="Gene3D" id="3.40.50.850">
    <property type="entry name" value="Isochorismatase-like"/>
    <property type="match status" value="1"/>
</dbReference>
<feature type="domain" description="Isochorismatase-like" evidence="2">
    <location>
        <begin position="9"/>
        <end position="176"/>
    </location>
</feature>
<dbReference type="PANTHER" id="PTHR43540:SF7">
    <property type="entry name" value="ISOCHORISMATASE FAMILY PROTEIN YECD"/>
    <property type="match status" value="1"/>
</dbReference>
<dbReference type="EMBL" id="FNGS01000002">
    <property type="protein sequence ID" value="SDL42554.1"/>
    <property type="molecule type" value="Genomic_DNA"/>
</dbReference>
<gene>
    <name evidence="3" type="ORF">SAMN04488090_0807</name>
</gene>
<dbReference type="InterPro" id="IPR000868">
    <property type="entry name" value="Isochorismatase-like_dom"/>
</dbReference>
<dbReference type="InterPro" id="IPR036380">
    <property type="entry name" value="Isochorismatase-like_sf"/>
</dbReference>
<keyword evidence="4" id="KW-1185">Reference proteome</keyword>
<evidence type="ECO:0000256" key="1">
    <source>
        <dbReference type="ARBA" id="ARBA00022801"/>
    </source>
</evidence>
<evidence type="ECO:0000259" key="2">
    <source>
        <dbReference type="Pfam" id="PF00857"/>
    </source>
</evidence>